<proteinExistence type="inferred from homology"/>
<dbReference type="KEGG" id="plon:Pla110_04280"/>
<dbReference type="InterPro" id="IPR003773">
    <property type="entry name" value="Menaquinone_biosynth"/>
</dbReference>
<comment type="pathway">
    <text evidence="1 4">Quinol/quinone metabolism; menaquinone biosynthesis.</text>
</comment>
<sequence length="271" mass="29952">MTDNQCRPLRIGAVSYLNAKPLVYRLAELAPAAELKLDYPSRLADQLAAGELDVALIPSIEITRNPSCKLISDACIASCGPVLSVRLYSRVHPGKIRTLALDVGSRTSATLVRIFLSEKYGVQPELAPLPFGKPVEASECDAILMIGDRAMHVPEEEFEVVWDLGEEWYSWTGLPFVFAAWAARTHVELGELPDILSEARNQGVEHLAEIAAEEAPKLDLSPELAENYLRNNLHFHLGSAERNGLRLFQDLATYLPPGGIDIVQRHYVSTR</sequence>
<reference evidence="5 6" key="1">
    <citation type="submission" date="2019-02" db="EMBL/GenBank/DDBJ databases">
        <title>Deep-cultivation of Planctomycetes and their phenomic and genomic characterization uncovers novel biology.</title>
        <authorList>
            <person name="Wiegand S."/>
            <person name="Jogler M."/>
            <person name="Boedeker C."/>
            <person name="Pinto D."/>
            <person name="Vollmers J."/>
            <person name="Rivas-Marin E."/>
            <person name="Kohn T."/>
            <person name="Peeters S.H."/>
            <person name="Heuer A."/>
            <person name="Rast P."/>
            <person name="Oberbeckmann S."/>
            <person name="Bunk B."/>
            <person name="Jeske O."/>
            <person name="Meyerdierks A."/>
            <person name="Storesund J.E."/>
            <person name="Kallscheuer N."/>
            <person name="Luecker S."/>
            <person name="Lage O.M."/>
            <person name="Pohl T."/>
            <person name="Merkel B.J."/>
            <person name="Hornburger P."/>
            <person name="Mueller R.-W."/>
            <person name="Bruemmer F."/>
            <person name="Labrenz M."/>
            <person name="Spormann A.M."/>
            <person name="Op den Camp H."/>
            <person name="Overmann J."/>
            <person name="Amann R."/>
            <person name="Jetten M.S.M."/>
            <person name="Mascher T."/>
            <person name="Medema M.H."/>
            <person name="Devos D.P."/>
            <person name="Kaster A.-K."/>
            <person name="Ovreas L."/>
            <person name="Rohde M."/>
            <person name="Galperin M.Y."/>
            <person name="Jogler C."/>
        </authorList>
    </citation>
    <scope>NUCLEOTIDE SEQUENCE [LARGE SCALE GENOMIC DNA]</scope>
    <source>
        <strain evidence="5 6">Pla110</strain>
    </source>
</reference>
<dbReference type="EC" id="4.2.1.151" evidence="4"/>
<dbReference type="GO" id="GO:0016836">
    <property type="term" value="F:hydro-lyase activity"/>
    <property type="evidence" value="ECO:0007669"/>
    <property type="project" value="UniProtKB-UniRule"/>
</dbReference>
<dbReference type="Proteomes" id="UP000317178">
    <property type="component" value="Chromosome"/>
</dbReference>
<dbReference type="GO" id="GO:0009234">
    <property type="term" value="P:menaquinone biosynthetic process"/>
    <property type="evidence" value="ECO:0007669"/>
    <property type="project" value="UniProtKB-UniRule"/>
</dbReference>
<dbReference type="RefSeq" id="WP_144992701.1">
    <property type="nucleotide sequence ID" value="NZ_CP036281.1"/>
</dbReference>
<evidence type="ECO:0000313" key="6">
    <source>
        <dbReference type="Proteomes" id="UP000317178"/>
    </source>
</evidence>
<keyword evidence="6" id="KW-1185">Reference proteome</keyword>
<dbReference type="InterPro" id="IPR030868">
    <property type="entry name" value="MqnA"/>
</dbReference>
<dbReference type="EMBL" id="CP036281">
    <property type="protein sequence ID" value="QDU78724.1"/>
    <property type="molecule type" value="Genomic_DNA"/>
</dbReference>
<gene>
    <name evidence="4 5" type="primary">mqnA</name>
    <name evidence="5" type="ORF">Pla110_04280</name>
</gene>
<comment type="function">
    <text evidence="4">Catalyzes the dehydration of chorismate into 3-[(1-carboxyvinyl)oxy]benzoate, a step in the biosynthesis of menaquinone (MK, vitamin K2).</text>
</comment>
<dbReference type="HAMAP" id="MF_00995">
    <property type="entry name" value="MqnA"/>
    <property type="match status" value="1"/>
</dbReference>
<keyword evidence="2 4" id="KW-0474">Menaquinone biosynthesis</keyword>
<comment type="similarity">
    <text evidence="4">Belongs to the MqnA/MqnD family. MqnA subfamily.</text>
</comment>
<evidence type="ECO:0000256" key="1">
    <source>
        <dbReference type="ARBA" id="ARBA00004863"/>
    </source>
</evidence>
<dbReference type="Pfam" id="PF02621">
    <property type="entry name" value="VitK2_biosynth"/>
    <property type="match status" value="1"/>
</dbReference>
<dbReference type="AlphaFoldDB" id="A0A518CHS7"/>
<dbReference type="PANTHER" id="PTHR37690:SF1">
    <property type="entry name" value="CHORISMATE DEHYDRATASE"/>
    <property type="match status" value="1"/>
</dbReference>
<dbReference type="PANTHER" id="PTHR37690">
    <property type="entry name" value="CHORISMATE DEHYDRATASE"/>
    <property type="match status" value="1"/>
</dbReference>
<dbReference type="CDD" id="cd13634">
    <property type="entry name" value="PBP2_Sco4506"/>
    <property type="match status" value="1"/>
</dbReference>
<evidence type="ECO:0000256" key="2">
    <source>
        <dbReference type="ARBA" id="ARBA00022428"/>
    </source>
</evidence>
<accession>A0A518CHS7</accession>
<comment type="catalytic activity">
    <reaction evidence="4">
        <text>chorismate = 3-[(1-carboxyvinyl)-oxy]benzoate + H2O</text>
        <dbReference type="Rhea" id="RHEA:40051"/>
        <dbReference type="ChEBI" id="CHEBI:15377"/>
        <dbReference type="ChEBI" id="CHEBI:29748"/>
        <dbReference type="ChEBI" id="CHEBI:76981"/>
        <dbReference type="EC" id="4.2.1.151"/>
    </reaction>
</comment>
<name>A0A518CHS7_9PLAN</name>
<dbReference type="Gene3D" id="3.40.190.10">
    <property type="entry name" value="Periplasmic binding protein-like II"/>
    <property type="match status" value="2"/>
</dbReference>
<dbReference type="SUPFAM" id="SSF53850">
    <property type="entry name" value="Periplasmic binding protein-like II"/>
    <property type="match status" value="1"/>
</dbReference>
<evidence type="ECO:0000313" key="5">
    <source>
        <dbReference type="EMBL" id="QDU78724.1"/>
    </source>
</evidence>
<evidence type="ECO:0000256" key="4">
    <source>
        <dbReference type="HAMAP-Rule" id="MF_00995"/>
    </source>
</evidence>
<evidence type="ECO:0000256" key="3">
    <source>
        <dbReference type="ARBA" id="ARBA00023239"/>
    </source>
</evidence>
<dbReference type="UniPathway" id="UPA00079"/>
<dbReference type="OrthoDB" id="9810112at2"/>
<keyword evidence="3 4" id="KW-0456">Lyase</keyword>
<organism evidence="5 6">
    <name type="scientific">Polystyrenella longa</name>
    <dbReference type="NCBI Taxonomy" id="2528007"/>
    <lineage>
        <taxon>Bacteria</taxon>
        <taxon>Pseudomonadati</taxon>
        <taxon>Planctomycetota</taxon>
        <taxon>Planctomycetia</taxon>
        <taxon>Planctomycetales</taxon>
        <taxon>Planctomycetaceae</taxon>
        <taxon>Polystyrenella</taxon>
    </lineage>
</organism>
<protein>
    <recommendedName>
        <fullName evidence="4">Chorismate dehydratase</fullName>
        <ecNumber evidence="4">4.2.1.151</ecNumber>
    </recommendedName>
    <alternativeName>
        <fullName evidence="4">Menaquinone biosynthetic enzyme MqnA</fullName>
    </alternativeName>
</protein>